<keyword evidence="15" id="KW-0511">Multifunctional enzyme</keyword>
<dbReference type="Gene3D" id="3.10.129.10">
    <property type="entry name" value="Hotdog Thioesterase"/>
    <property type="match status" value="4"/>
</dbReference>
<evidence type="ECO:0000256" key="5">
    <source>
        <dbReference type="ARBA" id="ARBA00012456"/>
    </source>
</evidence>
<keyword evidence="7" id="KW-0677">Repeat</keyword>
<dbReference type="InterPro" id="IPR020904">
    <property type="entry name" value="Sc_DH/Rdtase_CS"/>
</dbReference>
<dbReference type="InterPro" id="IPR057326">
    <property type="entry name" value="KR_dom"/>
</dbReference>
<dbReference type="PRINTS" id="PR00081">
    <property type="entry name" value="GDHRDH"/>
</dbReference>
<evidence type="ECO:0000256" key="17">
    <source>
        <dbReference type="ARBA" id="ARBA00052025"/>
    </source>
</evidence>
<evidence type="ECO:0000256" key="18">
    <source>
        <dbReference type="ARBA" id="ARBA00055743"/>
    </source>
</evidence>
<dbReference type="GO" id="GO:0006635">
    <property type="term" value="P:fatty acid beta-oxidation"/>
    <property type="evidence" value="ECO:0007669"/>
    <property type="project" value="UniProtKB-UniPathway"/>
</dbReference>
<dbReference type="GO" id="GO:0005777">
    <property type="term" value="C:peroxisome"/>
    <property type="evidence" value="ECO:0007669"/>
    <property type="project" value="UniProtKB-SubCell"/>
</dbReference>
<dbReference type="Proteomes" id="UP000095023">
    <property type="component" value="Unassembled WGS sequence"/>
</dbReference>
<comment type="subunit">
    <text evidence="4">Monomer.</text>
</comment>
<dbReference type="PANTHER" id="PTHR45024">
    <property type="entry name" value="DEHYDROGENASES, SHORT CHAIN"/>
    <property type="match status" value="1"/>
</dbReference>
<keyword evidence="24" id="KW-1185">Reference proteome</keyword>
<dbReference type="PANTHER" id="PTHR45024:SF2">
    <property type="entry name" value="SCP2 DOMAIN-CONTAINING PROTEIN"/>
    <property type="match status" value="1"/>
</dbReference>
<dbReference type="SUPFAM" id="SSF54637">
    <property type="entry name" value="Thioesterase/thiol ester dehydrase-isomerase"/>
    <property type="match status" value="4"/>
</dbReference>
<dbReference type="InterPro" id="IPR054357">
    <property type="entry name" value="MFE-2_N"/>
</dbReference>
<accession>A0A1E4T9L4</accession>
<reference evidence="24" key="1">
    <citation type="submission" date="2016-02" db="EMBL/GenBank/DDBJ databases">
        <title>Comparative genomics of biotechnologically important yeasts.</title>
        <authorList>
            <consortium name="DOE Joint Genome Institute"/>
            <person name="Riley R."/>
            <person name="Haridas S."/>
            <person name="Wolfe K.H."/>
            <person name="Lopes M.R."/>
            <person name="Hittinger C.T."/>
            <person name="Goker M."/>
            <person name="Salamov A."/>
            <person name="Wisecaver J."/>
            <person name="Long T.M."/>
            <person name="Aerts A.L."/>
            <person name="Barry K."/>
            <person name="Choi C."/>
            <person name="Clum A."/>
            <person name="Coughlan A.Y."/>
            <person name="Deshpande S."/>
            <person name="Douglass A.P."/>
            <person name="Hanson S.J."/>
            <person name="Klenk H.-P."/>
            <person name="Labutti K."/>
            <person name="Lapidus A."/>
            <person name="Lindquist E."/>
            <person name="Lipzen A."/>
            <person name="Meier-Kolthoff J.P."/>
            <person name="Ohm R.A."/>
            <person name="Otillar R.P."/>
            <person name="Pangilinan J."/>
            <person name="Peng Y."/>
            <person name="Rokas A."/>
            <person name="Rosa C.A."/>
            <person name="Scheuner C."/>
            <person name="Sibirny A.A."/>
            <person name="Slot J.C."/>
            <person name="Stielow J.B."/>
            <person name="Sun H."/>
            <person name="Kurtzman C.P."/>
            <person name="Blackwell M."/>
            <person name="Jeffries T.W."/>
            <person name="Grigoriev I.V."/>
        </authorList>
    </citation>
    <scope>NUCLEOTIDE SEQUENCE [LARGE SCALE GENOMIC DNA]</scope>
    <source>
        <strain evidence="24">NRRL Y-17796</strain>
    </source>
</reference>
<dbReference type="EC" id="1.1.1.n12" evidence="5"/>
<dbReference type="GO" id="GO:0016491">
    <property type="term" value="F:oxidoreductase activity"/>
    <property type="evidence" value="ECO:0007669"/>
    <property type="project" value="UniProtKB-KW"/>
</dbReference>
<keyword evidence="13" id="KW-0413">Isomerase</keyword>
<dbReference type="InterPro" id="IPR051687">
    <property type="entry name" value="Peroxisomal_Beta-Oxidation"/>
</dbReference>
<evidence type="ECO:0000313" key="23">
    <source>
        <dbReference type="EMBL" id="ODV88434.1"/>
    </source>
</evidence>
<dbReference type="GO" id="GO:0016853">
    <property type="term" value="F:isomerase activity"/>
    <property type="evidence" value="ECO:0007669"/>
    <property type="project" value="UniProtKB-KW"/>
</dbReference>
<dbReference type="InterPro" id="IPR029069">
    <property type="entry name" value="HotDog_dom_sf"/>
</dbReference>
<evidence type="ECO:0000256" key="20">
    <source>
        <dbReference type="ARBA" id="ARBA00081853"/>
    </source>
</evidence>
<comment type="pathway">
    <text evidence="2">Lipid metabolism; fatty acid beta-oxidation.</text>
</comment>
<evidence type="ECO:0000313" key="24">
    <source>
        <dbReference type="Proteomes" id="UP000095023"/>
    </source>
</evidence>
<evidence type="ECO:0000256" key="15">
    <source>
        <dbReference type="ARBA" id="ARBA00023268"/>
    </source>
</evidence>
<protein>
    <recommendedName>
        <fullName evidence="19">Peroxisomal hydratase-dehydrogenase-epimerase</fullName>
        <ecNumber evidence="5">1.1.1.n12</ecNumber>
        <ecNumber evidence="6">4.2.1.119</ecNumber>
    </recommendedName>
    <alternativeName>
        <fullName evidence="20">Multifunctional beta-oxidation protein</fullName>
    </alternativeName>
</protein>
<dbReference type="UniPathway" id="UPA00659"/>
<dbReference type="InterPro" id="IPR036291">
    <property type="entry name" value="NAD(P)-bd_dom_sf"/>
</dbReference>
<evidence type="ECO:0000256" key="6">
    <source>
        <dbReference type="ARBA" id="ARBA00013156"/>
    </source>
</evidence>
<dbReference type="GO" id="GO:0018812">
    <property type="term" value="F:3-hydroxyacyl-CoA dehydratase activity"/>
    <property type="evidence" value="ECO:0007669"/>
    <property type="project" value="UniProtKB-EC"/>
</dbReference>
<comment type="catalytic activity">
    <reaction evidence="16">
        <text>a (3R)-3-hydroxyacyl-CoA = a (2E)-enoyl-CoA + H2O</text>
        <dbReference type="Rhea" id="RHEA:26526"/>
        <dbReference type="ChEBI" id="CHEBI:15377"/>
        <dbReference type="ChEBI" id="CHEBI:57319"/>
        <dbReference type="ChEBI" id="CHEBI:58856"/>
        <dbReference type="EC" id="4.2.1.119"/>
    </reaction>
</comment>
<gene>
    <name evidence="23" type="ORF">CANCADRAFT_33032</name>
</gene>
<proteinExistence type="inferred from homology"/>
<evidence type="ECO:0000256" key="7">
    <source>
        <dbReference type="ARBA" id="ARBA00022737"/>
    </source>
</evidence>
<comment type="catalytic activity">
    <reaction evidence="17">
        <text>a (3R)-3-hydroxyacyl-CoA + NAD(+) = a 3-oxoacyl-CoA + NADH + H(+)</text>
        <dbReference type="Rhea" id="RHEA:32711"/>
        <dbReference type="ChEBI" id="CHEBI:15378"/>
        <dbReference type="ChEBI" id="CHEBI:57319"/>
        <dbReference type="ChEBI" id="CHEBI:57540"/>
        <dbReference type="ChEBI" id="CHEBI:57945"/>
        <dbReference type="ChEBI" id="CHEBI:90726"/>
        <dbReference type="EC" id="1.1.1.n12"/>
    </reaction>
</comment>
<name>A0A1E4T9L4_9ASCO</name>
<evidence type="ECO:0000256" key="1">
    <source>
        <dbReference type="ARBA" id="ARBA00004275"/>
    </source>
</evidence>
<evidence type="ECO:0000256" key="12">
    <source>
        <dbReference type="ARBA" id="ARBA00023140"/>
    </source>
</evidence>
<dbReference type="FunFam" id="3.40.50.720:FF:000185">
    <property type="entry name" value="peroxisomal multifunctional enzyme type 2"/>
    <property type="match status" value="1"/>
</dbReference>
<dbReference type="Pfam" id="PF01575">
    <property type="entry name" value="MaoC_dehydratas"/>
    <property type="match status" value="2"/>
</dbReference>
<feature type="domain" description="Ketoreductase" evidence="22">
    <location>
        <begin position="313"/>
        <end position="475"/>
    </location>
</feature>
<evidence type="ECO:0000256" key="9">
    <source>
        <dbReference type="ARBA" id="ARBA00022857"/>
    </source>
</evidence>
<dbReference type="SUPFAM" id="SSF51735">
    <property type="entry name" value="NAD(P)-binding Rossmann-fold domains"/>
    <property type="match status" value="2"/>
</dbReference>
<evidence type="ECO:0000256" key="16">
    <source>
        <dbReference type="ARBA" id="ARBA00029334"/>
    </source>
</evidence>
<evidence type="ECO:0000256" key="8">
    <source>
        <dbReference type="ARBA" id="ARBA00022832"/>
    </source>
</evidence>
<keyword evidence="11" id="KW-0443">Lipid metabolism</keyword>
<dbReference type="OrthoDB" id="3592703at2759"/>
<evidence type="ECO:0000256" key="19">
    <source>
        <dbReference type="ARBA" id="ARBA00073871"/>
    </source>
</evidence>
<organism evidence="23 24">
    <name type="scientific">Tortispora caseinolytica NRRL Y-17796</name>
    <dbReference type="NCBI Taxonomy" id="767744"/>
    <lineage>
        <taxon>Eukaryota</taxon>
        <taxon>Fungi</taxon>
        <taxon>Dikarya</taxon>
        <taxon>Ascomycota</taxon>
        <taxon>Saccharomycotina</taxon>
        <taxon>Trigonopsidomycetes</taxon>
        <taxon>Trigonopsidales</taxon>
        <taxon>Trigonopsidaceae</taxon>
        <taxon>Tortispora</taxon>
    </lineage>
</organism>
<dbReference type="SMART" id="SM00822">
    <property type="entry name" value="PKS_KR"/>
    <property type="match status" value="1"/>
</dbReference>
<comment type="function">
    <text evidence="18">Second trifunctional enzyme acting on the beta-oxidation pathway for fatty acids, possessing hydratase-dehydrogenase-epimerase activities. Converts trans-2-enoyl-CoA via D-3-hydroxyacyl-CoA to 3-ketoacyl-CoA.</text>
</comment>
<evidence type="ECO:0000256" key="10">
    <source>
        <dbReference type="ARBA" id="ARBA00023002"/>
    </source>
</evidence>
<dbReference type="InterPro" id="IPR002347">
    <property type="entry name" value="SDR_fam"/>
</dbReference>
<keyword evidence="8" id="KW-0276">Fatty acid metabolism</keyword>
<keyword evidence="12" id="KW-0576">Peroxisome</keyword>
<evidence type="ECO:0000256" key="14">
    <source>
        <dbReference type="ARBA" id="ARBA00023239"/>
    </source>
</evidence>
<evidence type="ECO:0000256" key="21">
    <source>
        <dbReference type="SAM" id="MobiDB-lite"/>
    </source>
</evidence>
<comment type="similarity">
    <text evidence="3">Belongs to the short-chain dehydrogenases/reductases (SDR) family.</text>
</comment>
<comment type="subcellular location">
    <subcellularLocation>
        <location evidence="1">Peroxisome</location>
    </subcellularLocation>
</comment>
<dbReference type="Gene3D" id="3.40.50.720">
    <property type="entry name" value="NAD(P)-binding Rossmann-like Domain"/>
    <property type="match status" value="2"/>
</dbReference>
<evidence type="ECO:0000256" key="2">
    <source>
        <dbReference type="ARBA" id="ARBA00005005"/>
    </source>
</evidence>
<keyword evidence="10" id="KW-0560">Oxidoreductase</keyword>
<keyword evidence="14" id="KW-0456">Lyase</keyword>
<evidence type="ECO:0000256" key="13">
    <source>
        <dbReference type="ARBA" id="ARBA00023235"/>
    </source>
</evidence>
<dbReference type="FunFam" id="3.40.50.720:FF:000410">
    <property type="entry name" value="Peroxisomal multifunctional beta-oxidation protein"/>
    <property type="match status" value="1"/>
</dbReference>
<sequence length="1222" mass="132508">MSELRYDDKVVVVTGAGAGLGKAYALFYGSRGAKVVVNDLGGSFNGEGADTRAAATVVEEIKKAGGIAVADYNSVEFGDKIIETAVNAFGTVHVLINNAGILRDVSLKNMTDKDWDLVYTVHLLGAYKTCRAAWPYFRKQKFGRIINTSSSSGLYGSFGQANYSAAKLGLVGLAETLAKEGAKYNITANAIAPTAASRLTETVMPPEVLKRLKPEFVVPLVAYLTHESCKETWGIYEVGAGYCGKIRWERSAGATLKADDSLTPSAVQAKWAEITDFSNPQYPNGPNDFLKLLENAKHAPSNKQGEKIDFTGKVAIVTGSGNGLGRAYARLLAKLGAKVVVNDIANPDNTVNEIKAAGGIAVGDRNNVEDGDAVVKTAIDNFGTVHIVINNAGILRDKSFQNMTDAQWDAVYRVHLHGTYKVTKAAWPYMLKQKYGRIVNTTSTSGIYGNFGQANYSAAKLGILGFTKTIALEGKKYNILANTVAPNAGTAMTATIMPPEMVQAFKPEYVAPTSVLLCSDKCPCTGDLFEVGSGWTGATRYQSSGGHYFDKLFTPEDVQANWKKIASFDDGRTSNPKFSTETNAHKLFAFENQAQKKKAGSKNASLSGPDSNSAVPGGGLLVAPKVDPAKFKPAAVKVFPKEYTYNFRDLIIYNLGIGARAVDTKWVFEHHKDFEVLPTFVVIPPFGASVNIQELVPNFDMRLLLHGEQYCEIINWPLPPSATLVTNPSLVETVDKGKAGVVVTAGETRDKNTGKVYFKTTSTTFIKGAGGWGGQRNFSDRGAATAANTPPKRSPDYVASQKTKESQAAIYRLSGDYNPLHIDPAFAAVGKFPQPILHGLASFGISGKLLYEKFGMFKNIKVRFSNVVYPGETLQVEAWKEGNKVIFQTRIVERNLLAITGGAIELHNFGSNHIHIPFPKEVTGLGSEGKKVDPKDFKPGPVKGKEVVYDYSFRDLILYNLGIGAKKTDLDLVYEGNKNFTVIPTFAVIPPFLATVNYSEIVPNFSLPMVLHGEQYAEIVNWPLPKNGSLVSTPRLIETVDKGKAAVIVVGSETKDKKSGKVYFRNQSSMFCRGAGGWGGQKEFSNRGNATAANKPPSRAPDFVSSMKVDEDQTAIYRLSGDLNPLHIDPEFARRGGLKEPILHGLSSFGMSGLMLYRKYGMFKDIKVRFSNMVIPGETLRVEAWQEGNKVIFQTRIIERNVFAITGGAIELGTPGSGSNKL</sequence>
<evidence type="ECO:0000256" key="4">
    <source>
        <dbReference type="ARBA" id="ARBA00011245"/>
    </source>
</evidence>
<dbReference type="PROSITE" id="PS00061">
    <property type="entry name" value="ADH_SHORT"/>
    <property type="match status" value="2"/>
</dbReference>
<dbReference type="InterPro" id="IPR002539">
    <property type="entry name" value="MaoC-like_dom"/>
</dbReference>
<keyword evidence="9" id="KW-0521">NADP</keyword>
<dbReference type="PRINTS" id="PR00080">
    <property type="entry name" value="SDRFAMILY"/>
</dbReference>
<dbReference type="CDD" id="cd03448">
    <property type="entry name" value="HDE_HSD"/>
    <property type="match status" value="2"/>
</dbReference>
<dbReference type="CDD" id="cd05353">
    <property type="entry name" value="hydroxyacyl-CoA-like_DH_SDR_c-like"/>
    <property type="match status" value="2"/>
</dbReference>
<evidence type="ECO:0000256" key="11">
    <source>
        <dbReference type="ARBA" id="ARBA00023098"/>
    </source>
</evidence>
<dbReference type="EMBL" id="KV453844">
    <property type="protein sequence ID" value="ODV88434.1"/>
    <property type="molecule type" value="Genomic_DNA"/>
</dbReference>
<dbReference type="Pfam" id="PF22622">
    <property type="entry name" value="MFE-2_hydrat-2_N"/>
    <property type="match status" value="2"/>
</dbReference>
<dbReference type="AlphaFoldDB" id="A0A1E4T9L4"/>
<dbReference type="EC" id="4.2.1.119" evidence="6"/>
<dbReference type="Pfam" id="PF00106">
    <property type="entry name" value="adh_short"/>
    <property type="match status" value="2"/>
</dbReference>
<evidence type="ECO:0000256" key="3">
    <source>
        <dbReference type="ARBA" id="ARBA00006484"/>
    </source>
</evidence>
<evidence type="ECO:0000259" key="22">
    <source>
        <dbReference type="SMART" id="SM00822"/>
    </source>
</evidence>
<feature type="region of interest" description="Disordered" evidence="21">
    <location>
        <begin position="777"/>
        <end position="799"/>
    </location>
</feature>